<dbReference type="PROSITE" id="PS50157">
    <property type="entry name" value="ZINC_FINGER_C2H2_2"/>
    <property type="match status" value="1"/>
</dbReference>
<feature type="compositionally biased region" description="Basic and acidic residues" evidence="2">
    <location>
        <begin position="3688"/>
        <end position="3738"/>
    </location>
</feature>
<feature type="compositionally biased region" description="Basic and acidic residues" evidence="2">
    <location>
        <begin position="135"/>
        <end position="147"/>
    </location>
</feature>
<keyword evidence="5" id="KW-1185">Reference proteome</keyword>
<feature type="region of interest" description="Disordered" evidence="2">
    <location>
        <begin position="4165"/>
        <end position="4184"/>
    </location>
</feature>
<feature type="compositionally biased region" description="Basic residues" evidence="2">
    <location>
        <begin position="2649"/>
        <end position="2665"/>
    </location>
</feature>
<feature type="region of interest" description="Disordered" evidence="2">
    <location>
        <begin position="3960"/>
        <end position="4069"/>
    </location>
</feature>
<feature type="compositionally biased region" description="Polar residues" evidence="2">
    <location>
        <begin position="2624"/>
        <end position="2643"/>
    </location>
</feature>
<feature type="region of interest" description="Disordered" evidence="2">
    <location>
        <begin position="4081"/>
        <end position="4156"/>
    </location>
</feature>
<feature type="compositionally biased region" description="Basic residues" evidence="2">
    <location>
        <begin position="3739"/>
        <end position="3777"/>
    </location>
</feature>
<dbReference type="EMBL" id="KQ461108">
    <property type="protein sequence ID" value="KPJ08986.1"/>
    <property type="molecule type" value="Genomic_DNA"/>
</dbReference>
<feature type="compositionally biased region" description="Basic residues" evidence="2">
    <location>
        <begin position="3670"/>
        <end position="3687"/>
    </location>
</feature>
<feature type="compositionally biased region" description="Basic residues" evidence="2">
    <location>
        <begin position="792"/>
        <end position="807"/>
    </location>
</feature>
<feature type="compositionally biased region" description="Basic and acidic residues" evidence="2">
    <location>
        <begin position="4175"/>
        <end position="4184"/>
    </location>
</feature>
<name>A0A194QZG3_PAPMA</name>
<organism evidence="4 5">
    <name type="scientific">Papilio machaon</name>
    <name type="common">Old World swallowtail butterfly</name>
    <dbReference type="NCBI Taxonomy" id="76193"/>
    <lineage>
        <taxon>Eukaryota</taxon>
        <taxon>Metazoa</taxon>
        <taxon>Ecdysozoa</taxon>
        <taxon>Arthropoda</taxon>
        <taxon>Hexapoda</taxon>
        <taxon>Insecta</taxon>
        <taxon>Pterygota</taxon>
        <taxon>Neoptera</taxon>
        <taxon>Endopterygota</taxon>
        <taxon>Lepidoptera</taxon>
        <taxon>Glossata</taxon>
        <taxon>Ditrysia</taxon>
        <taxon>Papilionoidea</taxon>
        <taxon>Papilionidae</taxon>
        <taxon>Papilioninae</taxon>
        <taxon>Papilio</taxon>
    </lineage>
</organism>
<dbReference type="PROSITE" id="PS00028">
    <property type="entry name" value="ZINC_FINGER_C2H2_1"/>
    <property type="match status" value="2"/>
</dbReference>
<evidence type="ECO:0000259" key="3">
    <source>
        <dbReference type="PROSITE" id="PS50157"/>
    </source>
</evidence>
<keyword evidence="1" id="KW-0479">Metal-binding</keyword>
<dbReference type="Proteomes" id="UP000053240">
    <property type="component" value="Unassembled WGS sequence"/>
</dbReference>
<feature type="region of interest" description="Disordered" evidence="2">
    <location>
        <begin position="3647"/>
        <end position="3839"/>
    </location>
</feature>
<feature type="compositionally biased region" description="Polar residues" evidence="2">
    <location>
        <begin position="1733"/>
        <end position="1756"/>
    </location>
</feature>
<dbReference type="InterPro" id="IPR013087">
    <property type="entry name" value="Znf_C2H2_type"/>
</dbReference>
<feature type="compositionally biased region" description="Low complexity" evidence="2">
    <location>
        <begin position="827"/>
        <end position="840"/>
    </location>
</feature>
<feature type="region of interest" description="Disordered" evidence="2">
    <location>
        <begin position="2988"/>
        <end position="3038"/>
    </location>
</feature>
<feature type="compositionally biased region" description="Low complexity" evidence="2">
    <location>
        <begin position="944"/>
        <end position="960"/>
    </location>
</feature>
<feature type="region of interest" description="Disordered" evidence="2">
    <location>
        <begin position="2737"/>
        <end position="2769"/>
    </location>
</feature>
<sequence length="4184" mass="470687">MKLAVTTQARCETTRSGYLRIGHTGEKAPRVGLRTTGGGRSAPPHNGICKYPPDGLLTSGKTKHDVGFDPHIIAPDPIASDAYIDDIYAEDVFLLTTFEGINTMNKGEDEPSTGLNGRLRPRKSNHSPQSNQISRKSENKTLLDKPKRTTNLKILPNKTDDLVNKSDNTIPKHFCPYCDKTFISKQTALKHVHLIHISSSKQDFFFDCLFCNHVEHNSNIIRHMVDSHPNQYFACLDCHTRFPSTSDVAQHKLNVCEKQKLSYRSKLRQKSLESKKSKNLSKSDATKSILSDKKDFTESFNGIVISCELKPTKVHDDADIEDNITTNLILPSNKGISHKAVMEKNAIIVLDDIQWNKRIPSNFSFHNTDADQILTRLGVVHRSPRTGESTKKEWTKPSENGTHKFEKCFDTSFYMQVTSNVQENLLKHLDGSFNDNPEPDSFIKTRKSKDCVPINTAEGFPILLAGEQYSRNLLDGFVPRAIQPKHKWKWDSADNGRAILNKDQLKRDSHLNNCIITYVSNLDIWTQLCMRKKFEDKFSSLPLEKKTEKRNTISKELKEILESKEIPTSSTQGFMNFGKPTSSEGFHFPAMLGLTPTIQSFVLPPAVLSGESVRPRCYVCCACGAQTHDSRALSSHISTEHPNAQIEHYEIVGEPLLKSDIFKHLYVPPSQIFNRTRPQRGFRECTKCKKSVTLEDLHQHMLDCAGDTPTVRRKCRYRPFGVRKRRPRLPDNRIRKKMRKDIRTGQRNDKNILRTRPKTRSEVGDAETIRKMLADLPAKRHRVTVNPLNSFPRRKYDRKRNKIMTKKHSLDQKYMNIDKVSDKKIMSSGSTTDSKDSGFNNDDDDEDDNLPLRPKTRDSSIRSNSNHKKESLNKKAVMNRPKRKPNKELKLVIENATEALSGCIESTEPDKISLDNTPNRVDLNSDPQKVREHSNREGSNNRESQQSGSSGPGGNSNNSNAPTQSVPLKHSIASLTADSETHDKAVQFHRLFLVQQECNNGDEHHFPSDPHILFENQAVVTKLDKPPLHFNQNRASDFQYSRKNKLSKPRKGLNDCIAMLKNKLTPNVDSDIPGHVSVQCGSDEPIEIEPIYIEQGFHFIGSKHGHINKEISQPHISADDKPAKTSDGNDYGNSHESIIDVICPDKDKVQNYHIQDRLSDQCQDKINPRENNAPNDVVIPPTQLALLPPPRNTVIHKSPKMSGNQIQQEEENMISKSRIPKNNKNINQNEKASEIPSMMSKDILKTIIRPGVRNSQYCNAVTKKDALVDFTRNNNLANLTPNNDLIPLDLNLAKNLTKSQNQYLSTKRTEWNKRTGKNTVEQNGESSRKINLQHASDKYNDIPLKILPAHTSASFEPLSPAPLDLSGKSVSADTSQNSSRQGHTLIMNRYDDYETLDLSSKNTDNNEALENSSVVEDVPLDVVVDLSIKQTPQSSSQSSPTNLSTKSPENNENSTGTVYDKIYEDFPTDLSLRKRARASSINILPQECVAIDYIQDLSNHKPVHKGKREENLNVLDHINNEAPRDLANKGLEDNSIVTNLLTNETDSRELNIVSNTLEASEKHENGNIVYDNTAESLLSNSNEDINLNVPKSDSNYILPSTNTETTILHSQNQLSPFKDNMNNVNSLDINETIGSGNLPQSNTEPSNTGERNETVNGKSSQPFIETICFIVPKDQLPYEIENSTLNITITTNGDSMPLYQSLNCNGTTQEARNNPESTTSVYSLENVSVPINTSDLDETNFSNNPEEKISSSSSAYNEVETDRDDKINYNPNNVLDGNKNEKSLILRNNNSAETNRISECTSELSTATPDKKYDLTKEIINCEAEQDTETARKIAMLPQELVEILGTMPIDHRNQLLNVLPQYVSTSASTTGAETRKCLIKKQQALSKERSYDERLSDMKNLTRAVESDKILYPTSTVLSPESVPKSVILKAPVVLNENYQNTSKTCEHEYSSTFTIKRNSTPVHKRQPKFVNFEDEANVVIDLTHDENQEVKKDIQIIESDVVPLSNDFDKNQNIDTSVELLKQKGNNDQTANLRAVRIKTTYERNKLIPMERSLEYKSFYKNTNDKDQIIEISGYEDVNAENKGIKTYNEDLRIAEDRIEIPLSQSIDSNKSFDHLNESITLSGPLNVNESILVNSTVILTPISNKENSIVLPDITFERVTNRQSNDLSNSMGEEITLLDTTDAHDNRIQMIPINGHALPTPPKVSEEKVAIGDEDSEDDVTLAVIVKKKQQMQLPAPCDNIPLLEVKCTVTDNNNVKQDKKTIKPVLKDKGSKQLPNKHLGAVKLSATFDDIDNLTTVESEMTNGKHRNNSNSLNTCKNSSIEMVVSNCKLTKNSRSRRVSSKFSKAINQRKRNSSIISQKKGGNMTIKTKDSQKVYKEDTLNIHTVVNGSTLKLDTQDCTVQYNIVQSQTKTDVKENQSSNKNHDVCIDKTKLNVNSPQISQQSSKENIQKLKGKRGNPRKKKCFVRNCILHSYMGNLYRKSLYNSKQRIAPHLQAVCTGVPISKIKELTRLKQKRNKQSSEIIKSQQTSIGTEKINPLPLRRSRRGKSMFVDNNSAQSYVSQQNDKPFEQKVPLTKKQLIFSKLLLDEERILQPQTDEVIAKAPVILIKDVSISGHTLSPISQNNKNTNESEQSSVNALIQDKRSKRKKSPQSKRKYKKLKSVDGDTEDNTLSTNNTEIQKGKTEKQISQEDESFLSQSALSTSLLTEQNKNNVEFITNGSSAIQTVYSEKRKKCTSTNADNNRDSKSKKSKLTDDNGTENNKLENVKQNVVENWRKSRNDAETKNTTCYNSHTAMRRTRSKSVVVKSSTPLYDPYDIDLEDMAEKDESFGRLLTSNKAFSKSNFIRDRGVKKINKNETSVGVNTEPIIEENKDLIPTKKLNEAYSKEDTSDSDDSAKSDVPLQKYVEEREKKKSRHNSTTEANSSAQDSQIKKKETQIVASTSNEQQNRNEQFMESFGFFSERTPRKSNLIAAKKISETFNAIEADDTNDDEKVQPSSKQQPETTKPNDDENASAEHTQAVTKKPAKRGRKKASKPVTKFCVICNKDFKRPDNYLRHQITLLHISKLSEIEMKVKTTPVFEEPNYLIPYKQQLDHLKMIGMTKKKRNVKPPSKAPLPTLGEILAKVNKKVRNQQLSRRNLSRDEALFIDCCELLQESHKPELSNNTEQITTIISTTIEQTPVVSNNLEQATTVPTSAEQVIISNSNDEAVTSQSNEQVILLNEVNTVVTERAAVIESDKENNTISEEYELRSDGDVDSITAKNILESEEVRNLENDLLSGLKEAAAQSLAHASSNFVLQQNLSGIQSDQNETEQEALSSPVLVNKNCENIECHEVVSEPPKKIPKPRRKQEVTDSMYPNGFEDINMFEDKFDKIKRKCRSQAAAAKHAQPVVEPITSQKGKKKSENKKGNEPSKEDPCHAIPTKGALKGFDGLKVSTPTSGINTSAIIPPLENTSKGKKKNNSRNHKDRVEIETQSKPNQDHRLKTTQTQKIDVYEFMDSEDTELFDFRPSTLMERFKNNSNRDMPNTSKFVATTDEISCESGSDGDDFVYDDYVCSDDETENSIMSCELGNSKTGIETKSKSNSPLKRKDAVEKSAVMGKIFKHNAVRTERKNIKIVDNARPQANLDQLFDSLLVAEPGAPSVNTKLPNKESREQDSTPSTRHVSKSSKKHGHSKRHESSKKHEISKKHDTSKSHDSFKKHEASKKYELSKIHESSKIEEFSKKHESSHKHDSPKKHTSPKKHASSKKHESSKKHGYSRKHESSKKHQYSKTHETPKKHGTSKEYQSTSHRKHQSASGYDEVFQRKDEDDSPSKHGVKMSKQYSGKSNASASYDTTNIDVYNDGNINSVHLIFNCKPSTSKDYNYESVQDIVQSSPKKHISHKRTKSSLNEYHSSTPKSLGVLRSCKESFHQPTNIYLNVRSERRSREITSSNRDSIIVHNRDSGPSDLYTNHFGRYTRNRSTTPEIEEDNDSNSDIMDTLDEATSDDAGVARQRARRKCTVGKQNILAETWSSESEPESGPPRPNSAESEASGGVRKKGKKKRDGPYGNRRGVSRQMPILRQDLESRVALFKRTTTSSTGRGIQGSSSGAGPSSAPVTSIVPSSSVAGGSAGPSGSSRSHHSRSASSLWSTEGDEEQEHHQQHGWIVGVSHKKLVTMLAHAKGRKRNHDDKRHNVE</sequence>
<feature type="compositionally biased region" description="Basic and acidic residues" evidence="2">
    <location>
        <begin position="928"/>
        <end position="940"/>
    </location>
</feature>
<feature type="compositionally biased region" description="Basic and acidic residues" evidence="2">
    <location>
        <begin position="3809"/>
        <end position="3820"/>
    </location>
</feature>
<feature type="compositionally biased region" description="Basic and acidic residues" evidence="2">
    <location>
        <begin position="2747"/>
        <end position="2760"/>
    </location>
</feature>
<feature type="compositionally biased region" description="Polar residues" evidence="2">
    <location>
        <begin position="3442"/>
        <end position="3452"/>
    </location>
</feature>
<accession>A0A194QZG3</accession>
<dbReference type="GO" id="GO:0008270">
    <property type="term" value="F:zinc ion binding"/>
    <property type="evidence" value="ECO:0007669"/>
    <property type="project" value="UniProtKB-KW"/>
</dbReference>
<feature type="region of interest" description="Disordered" evidence="2">
    <location>
        <begin position="1733"/>
        <end position="1757"/>
    </location>
</feature>
<feature type="region of interest" description="Disordered" evidence="2">
    <location>
        <begin position="3881"/>
        <end position="3904"/>
    </location>
</feature>
<evidence type="ECO:0000256" key="1">
    <source>
        <dbReference type="PROSITE-ProRule" id="PRU00042"/>
    </source>
</evidence>
<feature type="compositionally biased region" description="Low complexity" evidence="2">
    <location>
        <begin position="1429"/>
        <end position="1447"/>
    </location>
</feature>
<dbReference type="SMART" id="SM00355">
    <property type="entry name" value="ZnF_C2H2"/>
    <property type="match status" value="5"/>
</dbReference>
<feature type="compositionally biased region" description="Polar residues" evidence="2">
    <location>
        <begin position="2675"/>
        <end position="2684"/>
    </location>
</feature>
<feature type="compositionally biased region" description="Basic residues" evidence="2">
    <location>
        <begin position="3883"/>
        <end position="3893"/>
    </location>
</feature>
<feature type="region of interest" description="Disordered" evidence="2">
    <location>
        <begin position="2624"/>
        <end position="2698"/>
    </location>
</feature>
<dbReference type="InParanoid" id="A0A194QZG3"/>
<feature type="compositionally biased region" description="Polar residues" evidence="2">
    <location>
        <begin position="1448"/>
        <end position="1457"/>
    </location>
</feature>
<feature type="compositionally biased region" description="Acidic residues" evidence="2">
    <location>
        <begin position="3973"/>
        <end position="3993"/>
    </location>
</feature>
<evidence type="ECO:0000313" key="5">
    <source>
        <dbReference type="Proteomes" id="UP000053240"/>
    </source>
</evidence>
<feature type="region of interest" description="Disordered" evidence="2">
    <location>
        <begin position="1632"/>
        <end position="1658"/>
    </location>
</feature>
<protein>
    <recommendedName>
        <fullName evidence="3">C2H2-type domain-containing protein</fullName>
    </recommendedName>
</protein>
<feature type="compositionally biased region" description="Polar residues" evidence="2">
    <location>
        <begin position="3001"/>
        <end position="3011"/>
    </location>
</feature>
<feature type="region of interest" description="Disordered" evidence="2">
    <location>
        <begin position="103"/>
        <end position="150"/>
    </location>
</feature>
<feature type="compositionally biased region" description="Polar residues" evidence="2">
    <location>
        <begin position="3894"/>
        <end position="3904"/>
    </location>
</feature>
<feature type="region of interest" description="Disordered" evidence="2">
    <location>
        <begin position="908"/>
        <end position="965"/>
    </location>
</feature>
<proteinExistence type="predicted"/>
<feature type="compositionally biased region" description="Basic residues" evidence="2">
    <location>
        <begin position="3462"/>
        <end position="3473"/>
    </location>
</feature>
<evidence type="ECO:0000256" key="2">
    <source>
        <dbReference type="SAM" id="MobiDB-lite"/>
    </source>
</evidence>
<feature type="compositionally biased region" description="Polar residues" evidence="2">
    <location>
        <begin position="2944"/>
        <end position="2956"/>
    </location>
</feature>
<feature type="compositionally biased region" description="Basic and acidic residues" evidence="2">
    <location>
        <begin position="2685"/>
        <end position="2694"/>
    </location>
</feature>
<keyword evidence="1" id="KW-0863">Zinc-finger</keyword>
<reference evidence="4 5" key="1">
    <citation type="journal article" date="2015" name="Nat. Commun.">
        <title>Outbred genome sequencing and CRISPR/Cas9 gene editing in butterflies.</title>
        <authorList>
            <person name="Li X."/>
            <person name="Fan D."/>
            <person name="Zhang W."/>
            <person name="Liu G."/>
            <person name="Zhang L."/>
            <person name="Zhao L."/>
            <person name="Fang X."/>
            <person name="Chen L."/>
            <person name="Dong Y."/>
            <person name="Chen Y."/>
            <person name="Ding Y."/>
            <person name="Zhao R."/>
            <person name="Feng M."/>
            <person name="Zhu Y."/>
            <person name="Feng Y."/>
            <person name="Jiang X."/>
            <person name="Zhu D."/>
            <person name="Xiang H."/>
            <person name="Feng X."/>
            <person name="Li S."/>
            <person name="Wang J."/>
            <person name="Zhang G."/>
            <person name="Kronforst M.R."/>
            <person name="Wang W."/>
        </authorList>
    </citation>
    <scope>NUCLEOTIDE SEQUENCE [LARGE SCALE GENOMIC DNA]</scope>
    <source>
        <strain evidence="4">Ya'a_city_454_Pm</strain>
        <tissue evidence="4">Whole body</tissue>
    </source>
</reference>
<feature type="region of interest" description="Disordered" evidence="2">
    <location>
        <begin position="790"/>
        <end position="889"/>
    </location>
</feature>
<feature type="domain" description="C2H2-type" evidence="3">
    <location>
        <begin position="173"/>
        <end position="201"/>
    </location>
</feature>
<feature type="region of interest" description="Disordered" evidence="2">
    <location>
        <begin position="1429"/>
        <end position="1457"/>
    </location>
</feature>
<feature type="region of interest" description="Disordered" evidence="2">
    <location>
        <begin position="3387"/>
        <end position="3494"/>
    </location>
</feature>
<keyword evidence="1" id="KW-0862">Zinc</keyword>
<feature type="compositionally biased region" description="Basic and acidic residues" evidence="2">
    <location>
        <begin position="3412"/>
        <end position="3424"/>
    </location>
</feature>
<feature type="compositionally biased region" description="Low complexity" evidence="2">
    <location>
        <begin position="4093"/>
        <end position="4125"/>
    </location>
</feature>
<feature type="region of interest" description="Disordered" evidence="2">
    <location>
        <begin position="2441"/>
        <end position="2463"/>
    </location>
</feature>
<feature type="compositionally biased region" description="Polar residues" evidence="2">
    <location>
        <begin position="2441"/>
        <end position="2451"/>
    </location>
</feature>
<feature type="compositionally biased region" description="Polar residues" evidence="2">
    <location>
        <begin position="2923"/>
        <end position="2935"/>
    </location>
</feature>
<feature type="compositionally biased region" description="Basic and acidic residues" evidence="2">
    <location>
        <begin position="3474"/>
        <end position="3490"/>
    </location>
</feature>
<evidence type="ECO:0000313" key="4">
    <source>
        <dbReference type="EMBL" id="KPJ08986.1"/>
    </source>
</evidence>
<feature type="compositionally biased region" description="Basic and acidic residues" evidence="2">
    <location>
        <begin position="2890"/>
        <end position="2903"/>
    </location>
</feature>
<gene>
    <name evidence="4" type="ORF">RR48_15127</name>
</gene>
<feature type="region of interest" description="Disordered" evidence="2">
    <location>
        <begin position="2890"/>
        <end position="2956"/>
    </location>
</feature>
<feature type="compositionally biased region" description="Polar residues" evidence="2">
    <location>
        <begin position="3828"/>
        <end position="3839"/>
    </location>
</feature>